<sequence length="339" mass="38753">MKNPVATTWLISFKQIRRSDPLAADYLSFIACVNPRDIPESLLPPGPSRNQEVKAIGTLAAYSFISRRPVDFLLDLHRLVHLATRNWLRKEEQLSQWTQKAIIRLEEVFPNDDHNNRSTWRTYLPHARQVLGSDLVSEDGEQRMTLMWKYGRCLYSDGRWDEAEVTFTELLAIDRKALGEEKLSALSSMAWLASTHRNQGRWEEAEQLEVQVMETFKTKLGADHPDTLSSMANLASTFWNQGRWKEAEQLDVQVMESRKTKLGADHPDTLNSMDNLALTWKGLGRDAEAIQLMSDCVKRRTCILGATHPNSLSSKEALTEWEAERLDIITDIATKENVT</sequence>
<evidence type="ECO:0000313" key="2">
    <source>
        <dbReference type="Proteomes" id="UP001172386"/>
    </source>
</evidence>
<organism evidence="1 2">
    <name type="scientific">Neophaeococcomyces mojaviensis</name>
    <dbReference type="NCBI Taxonomy" id="3383035"/>
    <lineage>
        <taxon>Eukaryota</taxon>
        <taxon>Fungi</taxon>
        <taxon>Dikarya</taxon>
        <taxon>Ascomycota</taxon>
        <taxon>Pezizomycotina</taxon>
        <taxon>Eurotiomycetes</taxon>
        <taxon>Chaetothyriomycetidae</taxon>
        <taxon>Chaetothyriales</taxon>
        <taxon>Chaetothyriales incertae sedis</taxon>
        <taxon>Neophaeococcomyces</taxon>
    </lineage>
</organism>
<dbReference type="Proteomes" id="UP001172386">
    <property type="component" value="Unassembled WGS sequence"/>
</dbReference>
<proteinExistence type="predicted"/>
<evidence type="ECO:0000313" key="1">
    <source>
        <dbReference type="EMBL" id="KAJ9662196.1"/>
    </source>
</evidence>
<keyword evidence="2" id="KW-1185">Reference proteome</keyword>
<dbReference type="EMBL" id="JAPDRQ010000017">
    <property type="protein sequence ID" value="KAJ9662196.1"/>
    <property type="molecule type" value="Genomic_DNA"/>
</dbReference>
<gene>
    <name evidence="1" type="ORF">H2198_001547</name>
</gene>
<protein>
    <submittedName>
        <fullName evidence="1">Uncharacterized protein</fullName>
    </submittedName>
</protein>
<accession>A0ACC3AGV0</accession>
<comment type="caution">
    <text evidence="1">The sequence shown here is derived from an EMBL/GenBank/DDBJ whole genome shotgun (WGS) entry which is preliminary data.</text>
</comment>
<name>A0ACC3AGV0_9EURO</name>
<reference evidence="1" key="1">
    <citation type="submission" date="2022-10" db="EMBL/GenBank/DDBJ databases">
        <title>Culturing micro-colonial fungi from biological soil crusts in the Mojave desert and describing Neophaeococcomyces mojavensis, and introducing the new genera and species Taxawa tesnikishii.</title>
        <authorList>
            <person name="Kurbessoian T."/>
            <person name="Stajich J.E."/>
        </authorList>
    </citation>
    <scope>NUCLEOTIDE SEQUENCE</scope>
    <source>
        <strain evidence="1">JES_112</strain>
    </source>
</reference>